<comment type="caution">
    <text evidence="1">The sequence shown here is derived from an EMBL/GenBank/DDBJ whole genome shotgun (WGS) entry which is preliminary data.</text>
</comment>
<protein>
    <submittedName>
        <fullName evidence="1">Uncharacterized protein</fullName>
    </submittedName>
</protein>
<organism evidence="1 2">
    <name type="scientific">Zoarces viviparus</name>
    <name type="common">Viviparous eelpout</name>
    <name type="synonym">Blennius viviparus</name>
    <dbReference type="NCBI Taxonomy" id="48416"/>
    <lineage>
        <taxon>Eukaryota</taxon>
        <taxon>Metazoa</taxon>
        <taxon>Chordata</taxon>
        <taxon>Craniata</taxon>
        <taxon>Vertebrata</taxon>
        <taxon>Euteleostomi</taxon>
        <taxon>Actinopterygii</taxon>
        <taxon>Neopterygii</taxon>
        <taxon>Teleostei</taxon>
        <taxon>Neoteleostei</taxon>
        <taxon>Acanthomorphata</taxon>
        <taxon>Eupercaria</taxon>
        <taxon>Perciformes</taxon>
        <taxon>Cottioidei</taxon>
        <taxon>Zoarcales</taxon>
        <taxon>Zoarcidae</taxon>
        <taxon>Zoarcinae</taxon>
        <taxon>Zoarces</taxon>
    </lineage>
</organism>
<gene>
    <name evidence="1" type="ORF">VZT92_025866</name>
</gene>
<evidence type="ECO:0000313" key="1">
    <source>
        <dbReference type="EMBL" id="KAK9515200.1"/>
    </source>
</evidence>
<reference evidence="1 2" key="1">
    <citation type="journal article" date="2024" name="Genome Biol. Evol.">
        <title>Chromosome-level genome assembly of the viviparous eelpout Zoarces viviparus.</title>
        <authorList>
            <person name="Fuhrmann N."/>
            <person name="Brasseur M.V."/>
            <person name="Bakowski C.E."/>
            <person name="Podsiadlowski L."/>
            <person name="Prost S."/>
            <person name="Krehenwinkel H."/>
            <person name="Mayer C."/>
        </authorList>
    </citation>
    <scope>NUCLEOTIDE SEQUENCE [LARGE SCALE GENOMIC DNA]</scope>
    <source>
        <strain evidence="1">NO-MEL_2022_Ind0_liver</strain>
    </source>
</reference>
<name>A0AAW1DZ38_ZOAVI</name>
<keyword evidence="2" id="KW-1185">Reference proteome</keyword>
<proteinExistence type="predicted"/>
<dbReference type="Proteomes" id="UP001488805">
    <property type="component" value="Unassembled WGS sequence"/>
</dbReference>
<dbReference type="AlphaFoldDB" id="A0AAW1DZ38"/>
<accession>A0AAW1DZ38</accession>
<evidence type="ECO:0000313" key="2">
    <source>
        <dbReference type="Proteomes" id="UP001488805"/>
    </source>
</evidence>
<dbReference type="EMBL" id="JBCEZU010000586">
    <property type="protein sequence ID" value="KAK9515200.1"/>
    <property type="molecule type" value="Genomic_DNA"/>
</dbReference>
<sequence length="76" mass="8741">MEFSRVKLLPTAAETSRQYRRLAVESVVTCVQNLLFSFLTNTKFGSTWWRKVVSLIGIFSLRERLKVELTSLGAFI</sequence>